<feature type="region of interest" description="Disordered" evidence="1">
    <location>
        <begin position="615"/>
        <end position="642"/>
    </location>
</feature>
<keyword evidence="3" id="KW-1185">Reference proteome</keyword>
<feature type="signal peptide" evidence="2">
    <location>
        <begin position="1"/>
        <end position="16"/>
    </location>
</feature>
<reference evidence="4" key="1">
    <citation type="submission" date="2025-08" db="UniProtKB">
        <authorList>
            <consortium name="RefSeq"/>
        </authorList>
    </citation>
    <scope>IDENTIFICATION</scope>
</reference>
<dbReference type="GeneID" id="136086703"/>
<keyword evidence="2" id="KW-0732">Signal</keyword>
<evidence type="ECO:0000256" key="1">
    <source>
        <dbReference type="SAM" id="MobiDB-lite"/>
    </source>
</evidence>
<organism evidence="3 4">
    <name type="scientific">Hydra vulgaris</name>
    <name type="common">Hydra</name>
    <name type="synonym">Hydra attenuata</name>
    <dbReference type="NCBI Taxonomy" id="6087"/>
    <lineage>
        <taxon>Eukaryota</taxon>
        <taxon>Metazoa</taxon>
        <taxon>Cnidaria</taxon>
        <taxon>Hydrozoa</taxon>
        <taxon>Hydroidolina</taxon>
        <taxon>Anthoathecata</taxon>
        <taxon>Aplanulata</taxon>
        <taxon>Hydridae</taxon>
        <taxon>Hydra</taxon>
    </lineage>
</organism>
<accession>A0ABM4CT27</accession>
<feature type="chain" id="PRO_5045827679" evidence="2">
    <location>
        <begin position="17"/>
        <end position="658"/>
    </location>
</feature>
<protein>
    <submittedName>
        <fullName evidence="4">Uncharacterized protein LOC136086703</fullName>
    </submittedName>
</protein>
<gene>
    <name evidence="4" type="primary">LOC136086703</name>
</gene>
<proteinExistence type="predicted"/>
<evidence type="ECO:0000313" key="4">
    <source>
        <dbReference type="RefSeq" id="XP_065665060.1"/>
    </source>
</evidence>
<dbReference type="SUPFAM" id="SSF88874">
    <property type="entry name" value="Receptor-binding domain of short tail fibre protein gp12"/>
    <property type="match status" value="1"/>
</dbReference>
<dbReference type="Proteomes" id="UP001652625">
    <property type="component" value="Chromosome 11"/>
</dbReference>
<evidence type="ECO:0000256" key="2">
    <source>
        <dbReference type="SAM" id="SignalP"/>
    </source>
</evidence>
<dbReference type="RefSeq" id="XP_065665060.1">
    <property type="nucleotide sequence ID" value="XM_065808988.1"/>
</dbReference>
<sequence>MFKVFLSLHLLVFVVTNNEDINDFIYTSSDFIFDTPDVIKEYFREDGTKVTLEAYRTKNNEKHLANNQHSSLRWFSLGQPEITDFSKNSRFGFRKLSFWVLFEMLTSLDKKELAEEVRRDKNIVVNPSQFSDLDANTIECFIELYDVEELKTVTLKGKVFNFKKSPYEIDFKYPVGTKERNLFEQEIKTEPNLKFICNVTAGAQVQKSNTFTLTLQESNNLRLSDKLFGPANEVYVTRDQLTELSNEVNSYFNVIEDYQISQEQFSSAFVDNLISLSGQTTFKSVSLDDALKSLSKYTMEFRNDLDPDQIKKDLSEVFKIEKLGNKSRIVFDEKYYKELEKQSSESGAASASVKVFGMGKGSASASYAKSQANHWLEKGSSLDDQLRDLNTYSENKMKYEFEGNKIVPKTLQVSKLQASAFKRTLSFSRIKNYYYEADYNRVFTLNTQNSKELINQFQLQSKIEFEMIKKEILKDKINQIRMISSEKMLQLFGSDGKGTGEMSGWYLCDGQNGTPDLRGRFLVGKGGDGFEQVGKTGGAAKVKLTSAQIPSHSHPHFHQVNLNTNAAGSHNHAYLDIYFSEFHTASSNWVSVPGGVGSARSDNDNHGHQMWRATEFGGPHSHRVDGVTGNSDVAAGGDQEHENRPPFYVVQYIIFLGQ</sequence>
<name>A0ABM4CT27_HYDVU</name>
<evidence type="ECO:0000313" key="3">
    <source>
        <dbReference type="Proteomes" id="UP001652625"/>
    </source>
</evidence>
<dbReference type="CDD" id="cd22641">
    <property type="entry name" value="C24-like"/>
    <property type="match status" value="1"/>
</dbReference>